<dbReference type="RefSeq" id="WP_207419802.1">
    <property type="nucleotide sequence ID" value="NZ_CP061180.1"/>
</dbReference>
<evidence type="ECO:0000256" key="3">
    <source>
        <dbReference type="ARBA" id="ARBA00022475"/>
    </source>
</evidence>
<evidence type="ECO:0000256" key="1">
    <source>
        <dbReference type="ARBA" id="ARBA00004651"/>
    </source>
</evidence>
<feature type="transmembrane region" description="Helical" evidence="7">
    <location>
        <begin position="209"/>
        <end position="229"/>
    </location>
</feature>
<keyword evidence="10" id="KW-1185">Reference proteome</keyword>
<dbReference type="SUPFAM" id="SSF161098">
    <property type="entry name" value="MetI-like"/>
    <property type="match status" value="1"/>
</dbReference>
<comment type="similarity">
    <text evidence="7">Belongs to the binding-protein-dependent transport system permease family.</text>
</comment>
<keyword evidence="4 7" id="KW-0812">Transmembrane</keyword>
<evidence type="ECO:0000256" key="2">
    <source>
        <dbReference type="ARBA" id="ARBA00022448"/>
    </source>
</evidence>
<evidence type="ECO:0000313" key="9">
    <source>
        <dbReference type="EMBL" id="MBO1081626.1"/>
    </source>
</evidence>
<reference evidence="9 10" key="1">
    <citation type="submission" date="2020-09" db="EMBL/GenBank/DDBJ databases">
        <title>Roseomonas.</title>
        <authorList>
            <person name="Zhu W."/>
        </authorList>
    </citation>
    <scope>NUCLEOTIDE SEQUENCE [LARGE SCALE GENOMIC DNA]</scope>
    <source>
        <strain evidence="9 10">573</strain>
    </source>
</reference>
<protein>
    <submittedName>
        <fullName evidence="9">Sugar ABC transporter permease</fullName>
    </submittedName>
</protein>
<organism evidence="9 10">
    <name type="scientific">Roseomonas haemaphysalidis</name>
    <dbReference type="NCBI Taxonomy" id="2768162"/>
    <lineage>
        <taxon>Bacteria</taxon>
        <taxon>Pseudomonadati</taxon>
        <taxon>Pseudomonadota</taxon>
        <taxon>Alphaproteobacteria</taxon>
        <taxon>Acetobacterales</taxon>
        <taxon>Roseomonadaceae</taxon>
        <taxon>Roseomonas</taxon>
    </lineage>
</organism>
<dbReference type="InterPro" id="IPR051393">
    <property type="entry name" value="ABC_transporter_permease"/>
</dbReference>
<keyword evidence="3" id="KW-1003">Cell membrane</keyword>
<dbReference type="Proteomes" id="UP001518989">
    <property type="component" value="Unassembled WGS sequence"/>
</dbReference>
<dbReference type="InterPro" id="IPR000515">
    <property type="entry name" value="MetI-like"/>
</dbReference>
<feature type="transmembrane region" description="Helical" evidence="7">
    <location>
        <begin position="9"/>
        <end position="28"/>
    </location>
</feature>
<proteinExistence type="inferred from homology"/>
<evidence type="ECO:0000259" key="8">
    <source>
        <dbReference type="PROSITE" id="PS50928"/>
    </source>
</evidence>
<keyword evidence="6 7" id="KW-0472">Membrane</keyword>
<sequence>MTIRQRQALWAYAFLAVPAVFYSVIRFYPALDSFWLSFHRWSLLGRPPRFAGADNYLRLWEDEVFWQALWNSAWYVLYGLPSGLILSFAIAYFLDKVTRGQGLLRALYFLPYLVSTVAVAWIWRWFYQPPPIGLFNDILGRFGVPAQPFLLSTSQSLPAISAAMVWTSLGFNVVIFLAGIRAIPGDYYEAARIDGASAWQVLKRITLPLLKPTIVFLVIINTIQLLRIFDQVFNMTSEGQGGPLNATKPLVMFIYQTAFVRFDMGYASAGTVVLFMILLAITLVQLRVLGKQPQ</sequence>
<feature type="transmembrane region" description="Helical" evidence="7">
    <location>
        <begin position="106"/>
        <end position="126"/>
    </location>
</feature>
<comment type="subcellular location">
    <subcellularLocation>
        <location evidence="1 7">Cell membrane</location>
        <topology evidence="1 7">Multi-pass membrane protein</topology>
    </subcellularLocation>
</comment>
<gene>
    <name evidence="9" type="ORF">IAI61_21550</name>
</gene>
<feature type="domain" description="ABC transmembrane type-1" evidence="8">
    <location>
        <begin position="69"/>
        <end position="285"/>
    </location>
</feature>
<evidence type="ECO:0000256" key="6">
    <source>
        <dbReference type="ARBA" id="ARBA00023136"/>
    </source>
</evidence>
<dbReference type="Gene3D" id="1.10.3720.10">
    <property type="entry name" value="MetI-like"/>
    <property type="match status" value="1"/>
</dbReference>
<dbReference type="EMBL" id="JACTNG010000017">
    <property type="protein sequence ID" value="MBO1081626.1"/>
    <property type="molecule type" value="Genomic_DNA"/>
</dbReference>
<feature type="transmembrane region" description="Helical" evidence="7">
    <location>
        <begin position="266"/>
        <end position="289"/>
    </location>
</feature>
<name>A0ABS3KVW7_9PROT</name>
<feature type="transmembrane region" description="Helical" evidence="7">
    <location>
        <begin position="159"/>
        <end position="183"/>
    </location>
</feature>
<comment type="caution">
    <text evidence="9">The sequence shown here is derived from an EMBL/GenBank/DDBJ whole genome shotgun (WGS) entry which is preliminary data.</text>
</comment>
<evidence type="ECO:0000256" key="7">
    <source>
        <dbReference type="RuleBase" id="RU363032"/>
    </source>
</evidence>
<evidence type="ECO:0000256" key="5">
    <source>
        <dbReference type="ARBA" id="ARBA00022989"/>
    </source>
</evidence>
<keyword evidence="2 7" id="KW-0813">Transport</keyword>
<dbReference type="CDD" id="cd06261">
    <property type="entry name" value="TM_PBP2"/>
    <property type="match status" value="1"/>
</dbReference>
<dbReference type="InterPro" id="IPR035906">
    <property type="entry name" value="MetI-like_sf"/>
</dbReference>
<evidence type="ECO:0000313" key="10">
    <source>
        <dbReference type="Proteomes" id="UP001518989"/>
    </source>
</evidence>
<dbReference type="Pfam" id="PF00528">
    <property type="entry name" value="BPD_transp_1"/>
    <property type="match status" value="1"/>
</dbReference>
<accession>A0ABS3KVW7</accession>
<dbReference type="PROSITE" id="PS50928">
    <property type="entry name" value="ABC_TM1"/>
    <property type="match status" value="1"/>
</dbReference>
<feature type="transmembrane region" description="Helical" evidence="7">
    <location>
        <begin position="73"/>
        <end position="94"/>
    </location>
</feature>
<keyword evidence="5 7" id="KW-1133">Transmembrane helix</keyword>
<dbReference type="PANTHER" id="PTHR30193:SF37">
    <property type="entry name" value="INNER MEMBRANE ABC TRANSPORTER PERMEASE PROTEIN YCJO"/>
    <property type="match status" value="1"/>
</dbReference>
<evidence type="ECO:0000256" key="4">
    <source>
        <dbReference type="ARBA" id="ARBA00022692"/>
    </source>
</evidence>
<dbReference type="PANTHER" id="PTHR30193">
    <property type="entry name" value="ABC TRANSPORTER PERMEASE PROTEIN"/>
    <property type="match status" value="1"/>
</dbReference>